<proteinExistence type="predicted"/>
<evidence type="ECO:0000313" key="2">
    <source>
        <dbReference type="EMBL" id="VVJ19720.1"/>
    </source>
</evidence>
<sequence length="51" mass="5700">MRAPLRPGLRNLRRVVLPGADRSTAAARGSRQQQRAEAELSGPQDQCSRWE</sequence>
<dbReference type="AlphaFoldDB" id="A0A6I8LRL8"/>
<dbReference type="Proteomes" id="UP000399805">
    <property type="component" value="Unassembled WGS sequence"/>
</dbReference>
<feature type="compositionally biased region" description="Low complexity" evidence="1">
    <location>
        <begin position="25"/>
        <end position="35"/>
    </location>
</feature>
<accession>A0A6I8LRL8</accession>
<name>A0A6I8LRL8_9PSEU</name>
<reference evidence="2 3" key="1">
    <citation type="submission" date="2019-09" db="EMBL/GenBank/DDBJ databases">
        <authorList>
            <person name="Leyn A S."/>
        </authorList>
    </citation>
    <scope>NUCLEOTIDE SEQUENCE [LARGE SCALE GENOMIC DNA]</scope>
    <source>
        <strain evidence="2">AA231_1</strain>
    </source>
</reference>
<keyword evidence="3" id="KW-1185">Reference proteome</keyword>
<organism evidence="2 3">
    <name type="scientific">Amycolatopsis camponoti</name>
    <dbReference type="NCBI Taxonomy" id="2606593"/>
    <lineage>
        <taxon>Bacteria</taxon>
        <taxon>Bacillati</taxon>
        <taxon>Actinomycetota</taxon>
        <taxon>Actinomycetes</taxon>
        <taxon>Pseudonocardiales</taxon>
        <taxon>Pseudonocardiaceae</taxon>
        <taxon>Amycolatopsis</taxon>
    </lineage>
</organism>
<protein>
    <submittedName>
        <fullName evidence="2">Uncharacterized protein</fullName>
    </submittedName>
</protein>
<dbReference type="EMBL" id="CABVGP010000002">
    <property type="protein sequence ID" value="VVJ19720.1"/>
    <property type="molecule type" value="Genomic_DNA"/>
</dbReference>
<feature type="region of interest" description="Disordered" evidence="1">
    <location>
        <begin position="1"/>
        <end position="51"/>
    </location>
</feature>
<evidence type="ECO:0000256" key="1">
    <source>
        <dbReference type="SAM" id="MobiDB-lite"/>
    </source>
</evidence>
<evidence type="ECO:0000313" key="3">
    <source>
        <dbReference type="Proteomes" id="UP000399805"/>
    </source>
</evidence>
<gene>
    <name evidence="2" type="ORF">AA23TX_04741</name>
</gene>